<protein>
    <submittedName>
        <fullName evidence="1">Uncharacterized protein</fullName>
    </submittedName>
</protein>
<evidence type="ECO:0000313" key="1">
    <source>
        <dbReference type="EMBL" id="CAI0417665.1"/>
    </source>
</evidence>
<reference evidence="1" key="1">
    <citation type="submission" date="2022-08" db="EMBL/GenBank/DDBJ databases">
        <authorList>
            <person name="Gutierrez-Valencia J."/>
        </authorList>
    </citation>
    <scope>NUCLEOTIDE SEQUENCE</scope>
</reference>
<dbReference type="InterPro" id="IPR015495">
    <property type="entry name" value="Myb_TF_plants"/>
</dbReference>
<sequence>MLWWTNYLRPVIKRDNFSLQEKHTILELHNLLGNMAFFASKPLTPLSLAHDHYIILSFQIKKTKTHDHFGF</sequence>
<dbReference type="PANTHER" id="PTHR10641:SF586">
    <property type="entry name" value="TRANSCRIPTION FACTOR MYB16"/>
    <property type="match status" value="1"/>
</dbReference>
<dbReference type="PANTHER" id="PTHR10641">
    <property type="entry name" value="MYB FAMILY TRANSCRIPTION FACTOR"/>
    <property type="match status" value="1"/>
</dbReference>
<gene>
    <name evidence="1" type="ORF">LITE_LOCUS17396</name>
</gene>
<comment type="caution">
    <text evidence="1">The sequence shown here is derived from an EMBL/GenBank/DDBJ whole genome shotgun (WGS) entry which is preliminary data.</text>
</comment>
<evidence type="ECO:0000313" key="2">
    <source>
        <dbReference type="Proteomes" id="UP001154282"/>
    </source>
</evidence>
<proteinExistence type="predicted"/>
<name>A0AAV0K5T6_9ROSI</name>
<dbReference type="AlphaFoldDB" id="A0AAV0K5T6"/>
<dbReference type="Proteomes" id="UP001154282">
    <property type="component" value="Unassembled WGS sequence"/>
</dbReference>
<accession>A0AAV0K5T6</accession>
<dbReference type="EMBL" id="CAMGYJ010000005">
    <property type="protein sequence ID" value="CAI0417665.1"/>
    <property type="molecule type" value="Genomic_DNA"/>
</dbReference>
<keyword evidence="2" id="KW-1185">Reference proteome</keyword>
<organism evidence="1 2">
    <name type="scientific">Linum tenue</name>
    <dbReference type="NCBI Taxonomy" id="586396"/>
    <lineage>
        <taxon>Eukaryota</taxon>
        <taxon>Viridiplantae</taxon>
        <taxon>Streptophyta</taxon>
        <taxon>Embryophyta</taxon>
        <taxon>Tracheophyta</taxon>
        <taxon>Spermatophyta</taxon>
        <taxon>Magnoliopsida</taxon>
        <taxon>eudicotyledons</taxon>
        <taxon>Gunneridae</taxon>
        <taxon>Pentapetalae</taxon>
        <taxon>rosids</taxon>
        <taxon>fabids</taxon>
        <taxon>Malpighiales</taxon>
        <taxon>Linaceae</taxon>
        <taxon>Linum</taxon>
    </lineage>
</organism>